<dbReference type="PANTHER" id="PTHR11977">
    <property type="entry name" value="VILLIN"/>
    <property type="match status" value="1"/>
</dbReference>
<dbReference type="Pfam" id="PF25480">
    <property type="entry name" value="DUF7904"/>
    <property type="match status" value="1"/>
</dbReference>
<dbReference type="AlphaFoldDB" id="A0A8J9YK80"/>
<feature type="domain" description="Gelsolin-like" evidence="2">
    <location>
        <begin position="268"/>
        <end position="336"/>
    </location>
</feature>
<dbReference type="SMART" id="SM00262">
    <property type="entry name" value="GEL"/>
    <property type="match status" value="6"/>
</dbReference>
<dbReference type="Proteomes" id="UP000838878">
    <property type="component" value="Chromosome 9"/>
</dbReference>
<dbReference type="GO" id="GO:0051016">
    <property type="term" value="P:barbed-end actin filament capping"/>
    <property type="evidence" value="ECO:0007669"/>
    <property type="project" value="TreeGrafter"/>
</dbReference>
<organism evidence="4 5">
    <name type="scientific">Brenthis ino</name>
    <name type="common">lesser marbled fritillary</name>
    <dbReference type="NCBI Taxonomy" id="405034"/>
    <lineage>
        <taxon>Eukaryota</taxon>
        <taxon>Metazoa</taxon>
        <taxon>Ecdysozoa</taxon>
        <taxon>Arthropoda</taxon>
        <taxon>Hexapoda</taxon>
        <taxon>Insecta</taxon>
        <taxon>Pterygota</taxon>
        <taxon>Neoptera</taxon>
        <taxon>Endopterygota</taxon>
        <taxon>Lepidoptera</taxon>
        <taxon>Glossata</taxon>
        <taxon>Ditrysia</taxon>
        <taxon>Papilionoidea</taxon>
        <taxon>Nymphalidae</taxon>
        <taxon>Heliconiinae</taxon>
        <taxon>Argynnini</taxon>
        <taxon>Brenthis</taxon>
    </lineage>
</organism>
<dbReference type="InterPro" id="IPR029006">
    <property type="entry name" value="ADF-H/Gelsolin-like_dom_sf"/>
</dbReference>
<keyword evidence="1" id="KW-0677">Repeat</keyword>
<dbReference type="GO" id="GO:0005546">
    <property type="term" value="F:phosphatidylinositol-4,5-bisphosphate binding"/>
    <property type="evidence" value="ECO:0007669"/>
    <property type="project" value="TreeGrafter"/>
</dbReference>
<dbReference type="InterPro" id="IPR007122">
    <property type="entry name" value="Villin/Gelsolin"/>
</dbReference>
<dbReference type="GO" id="GO:0008154">
    <property type="term" value="P:actin polymerization or depolymerization"/>
    <property type="evidence" value="ECO:0007669"/>
    <property type="project" value="TreeGrafter"/>
</dbReference>
<feature type="domain" description="Gelsolin-like" evidence="2">
    <location>
        <begin position="536"/>
        <end position="602"/>
    </location>
</feature>
<keyword evidence="5" id="KW-1185">Reference proteome</keyword>
<gene>
    <name evidence="4" type="ORF">BINO364_LOCUS15800</name>
</gene>
<dbReference type="GO" id="GO:0015629">
    <property type="term" value="C:actin cytoskeleton"/>
    <property type="evidence" value="ECO:0007669"/>
    <property type="project" value="TreeGrafter"/>
</dbReference>
<protein>
    <recommendedName>
        <fullName evidence="6">Gelsolin</fullName>
    </recommendedName>
</protein>
<dbReference type="GO" id="GO:0005737">
    <property type="term" value="C:cytoplasm"/>
    <property type="evidence" value="ECO:0007669"/>
    <property type="project" value="TreeGrafter"/>
</dbReference>
<dbReference type="GO" id="GO:0051015">
    <property type="term" value="F:actin filament binding"/>
    <property type="evidence" value="ECO:0007669"/>
    <property type="project" value="InterPro"/>
</dbReference>
<dbReference type="CDD" id="cd11290">
    <property type="entry name" value="gelsolin_S1_like"/>
    <property type="match status" value="1"/>
</dbReference>
<evidence type="ECO:0000256" key="1">
    <source>
        <dbReference type="ARBA" id="ARBA00022737"/>
    </source>
</evidence>
<feature type="non-terminal residue" evidence="4">
    <location>
        <position position="751"/>
    </location>
</feature>
<evidence type="ECO:0000259" key="3">
    <source>
        <dbReference type="Pfam" id="PF25480"/>
    </source>
</evidence>
<proteinExistence type="predicted"/>
<dbReference type="Gene3D" id="3.40.20.10">
    <property type="entry name" value="Severin"/>
    <property type="match status" value="6"/>
</dbReference>
<dbReference type="InterPro" id="IPR007123">
    <property type="entry name" value="Gelsolin-like_dom"/>
</dbReference>
<dbReference type="GO" id="GO:0051014">
    <property type="term" value="P:actin filament severing"/>
    <property type="evidence" value="ECO:0007669"/>
    <property type="project" value="TreeGrafter"/>
</dbReference>
<accession>A0A8J9YK80</accession>
<dbReference type="FunFam" id="3.40.20.10:FF:000002">
    <property type="entry name" value="Gelsolin"/>
    <property type="match status" value="1"/>
</dbReference>
<dbReference type="Pfam" id="PF00626">
    <property type="entry name" value="Gelsolin"/>
    <property type="match status" value="4"/>
</dbReference>
<sequence length="751" mass="84564">MEHPAFEEAGQEPGIEVWTIDKFEPVAVEQKKYGKFYNGDSYIVLKTTGDSNSTLSYDVHFWLGKETTQDKKGAAAILTITLDDKLGGRAVHHREVQGHETSQFLGYFLPAIRYLEGGNESGFTEVETNAGAEKRLLKLSGCDNLRIEEVPAEASSLTKDHCFILEVDHDIFVLMPEGAKATQRRKIISVANTLRDDYHNGRATIEIIDEFSSDEDLDQFFEALGSGSKDDLVDDNSSEGYSRASSNTVYLSKLLVGDELEIVDVNKPFKQKKLTSEDVFILDTPCSGIYIWLGNDVDPDVKKRYHEIAQQYLEVKEYPAWVPVTRVSEGSENSTFKQYFHEWDSFVPSSGSVKSIASDIESGYYSGDADDTEALAKHIGKSAAARAYMPDEESASLTILRAGEEPEDITEKEAETPKLYQSEVYAVKYSYKNDNDEDATVVYLWIGAQAGEDAVAAGLEIVSKIEEELEGDVILVKIPQGKETRHFLSIFKGNLMILCGDKESEYKTENFKRSFDDDGVRLFKVEGTKIGVDMRATQVEESSGILQDDDVAILETPDKVYLWIGKESNKKELEASKNFVSLLVDDKETVEVDQGEEPNEFWEFLGGPPEEKEDSARWKLKANRRVTGPPALTSATVTRKGKIIFEEMPPDFTQNDLSDDGVYIVDNNEEIFLWLGKNIPERAKKARIQIISEYIEDDGLERTIESALVVTLKQGKEPTMFKDMFPEWDNDLWENQESYEDMKNETKSHNS</sequence>
<name>A0A8J9YK80_9NEOP</name>
<dbReference type="PRINTS" id="PR00597">
    <property type="entry name" value="GELSOLIN"/>
</dbReference>
<evidence type="ECO:0000259" key="2">
    <source>
        <dbReference type="Pfam" id="PF00626"/>
    </source>
</evidence>
<reference evidence="4" key="1">
    <citation type="submission" date="2021-12" db="EMBL/GenBank/DDBJ databases">
        <authorList>
            <person name="Martin H S."/>
        </authorList>
    </citation>
    <scope>NUCLEOTIDE SEQUENCE</scope>
</reference>
<dbReference type="EMBL" id="OV170229">
    <property type="protein sequence ID" value="CAH0730871.1"/>
    <property type="molecule type" value="Genomic_DNA"/>
</dbReference>
<dbReference type="SUPFAM" id="SSF55753">
    <property type="entry name" value="Actin depolymerizing proteins"/>
    <property type="match status" value="6"/>
</dbReference>
<evidence type="ECO:0000313" key="4">
    <source>
        <dbReference type="EMBL" id="CAH0730871.1"/>
    </source>
</evidence>
<dbReference type="PANTHER" id="PTHR11977:SF123">
    <property type="entry name" value="GELSOLIN"/>
    <property type="match status" value="1"/>
</dbReference>
<dbReference type="OrthoDB" id="6375767at2759"/>
<feature type="domain" description="Gelsolin-like" evidence="2">
    <location>
        <begin position="23"/>
        <end position="105"/>
    </location>
</feature>
<feature type="domain" description="Gelsolin-like" evidence="2">
    <location>
        <begin position="649"/>
        <end position="721"/>
    </location>
</feature>
<feature type="domain" description="DUF7904" evidence="3">
    <location>
        <begin position="418"/>
        <end position="495"/>
    </location>
</feature>
<dbReference type="InterPro" id="IPR057226">
    <property type="entry name" value="DUF7904"/>
</dbReference>
<evidence type="ECO:0008006" key="6">
    <source>
        <dbReference type="Google" id="ProtNLM"/>
    </source>
</evidence>
<evidence type="ECO:0000313" key="5">
    <source>
        <dbReference type="Proteomes" id="UP000838878"/>
    </source>
</evidence>